<feature type="region of interest" description="Disordered" evidence="1">
    <location>
        <begin position="118"/>
        <end position="145"/>
    </location>
</feature>
<proteinExistence type="predicted"/>
<dbReference type="Proteomes" id="UP000821866">
    <property type="component" value="Chromosome 3"/>
</dbReference>
<feature type="region of interest" description="Disordered" evidence="1">
    <location>
        <begin position="30"/>
        <end position="71"/>
    </location>
</feature>
<accession>A0A9J6EEF5</accession>
<reference evidence="2" key="2">
    <citation type="submission" date="2021-09" db="EMBL/GenBank/DDBJ databases">
        <authorList>
            <person name="Jia N."/>
            <person name="Wang J."/>
            <person name="Shi W."/>
            <person name="Du L."/>
            <person name="Sun Y."/>
            <person name="Zhan W."/>
            <person name="Jiang J."/>
            <person name="Wang Q."/>
            <person name="Zhang B."/>
            <person name="Ji P."/>
            <person name="Sakyi L.B."/>
            <person name="Cui X."/>
            <person name="Yuan T."/>
            <person name="Jiang B."/>
            <person name="Yang W."/>
            <person name="Lam T.T.-Y."/>
            <person name="Chang Q."/>
            <person name="Ding S."/>
            <person name="Wang X."/>
            <person name="Zhu J."/>
            <person name="Ruan X."/>
            <person name="Zhao L."/>
            <person name="Wei J."/>
            <person name="Que T."/>
            <person name="Du C."/>
            <person name="Cheng J."/>
            <person name="Dai P."/>
            <person name="Han X."/>
            <person name="Huang E."/>
            <person name="Gao Y."/>
            <person name="Liu J."/>
            <person name="Shao H."/>
            <person name="Ye R."/>
            <person name="Li L."/>
            <person name="Wei W."/>
            <person name="Wang X."/>
            <person name="Wang C."/>
            <person name="Huo Q."/>
            <person name="Li W."/>
            <person name="Guo W."/>
            <person name="Chen H."/>
            <person name="Chen S."/>
            <person name="Zhou L."/>
            <person name="Zhou L."/>
            <person name="Ni X."/>
            <person name="Tian J."/>
            <person name="Zhou Y."/>
            <person name="Sheng Y."/>
            <person name="Liu T."/>
            <person name="Pan Y."/>
            <person name="Xia L."/>
            <person name="Li J."/>
            <person name="Zhao F."/>
            <person name="Cao W."/>
        </authorList>
    </citation>
    <scope>NUCLEOTIDE SEQUENCE</scope>
    <source>
        <strain evidence="2">Rmic-2018</strain>
        <tissue evidence="2">Larvae</tissue>
    </source>
</reference>
<evidence type="ECO:0000313" key="3">
    <source>
        <dbReference type="Proteomes" id="UP000821866"/>
    </source>
</evidence>
<dbReference type="EMBL" id="JABSTU010000005">
    <property type="protein sequence ID" value="KAH8032400.1"/>
    <property type="molecule type" value="Genomic_DNA"/>
</dbReference>
<comment type="caution">
    <text evidence="2">The sequence shown here is derived from an EMBL/GenBank/DDBJ whole genome shotgun (WGS) entry which is preliminary data.</text>
</comment>
<organism evidence="2 3">
    <name type="scientific">Rhipicephalus microplus</name>
    <name type="common">Cattle tick</name>
    <name type="synonym">Boophilus microplus</name>
    <dbReference type="NCBI Taxonomy" id="6941"/>
    <lineage>
        <taxon>Eukaryota</taxon>
        <taxon>Metazoa</taxon>
        <taxon>Ecdysozoa</taxon>
        <taxon>Arthropoda</taxon>
        <taxon>Chelicerata</taxon>
        <taxon>Arachnida</taxon>
        <taxon>Acari</taxon>
        <taxon>Parasitiformes</taxon>
        <taxon>Ixodida</taxon>
        <taxon>Ixodoidea</taxon>
        <taxon>Ixodidae</taxon>
        <taxon>Rhipicephalinae</taxon>
        <taxon>Rhipicephalus</taxon>
        <taxon>Boophilus</taxon>
    </lineage>
</organism>
<evidence type="ECO:0000313" key="2">
    <source>
        <dbReference type="EMBL" id="KAH8032400.1"/>
    </source>
</evidence>
<name>A0A9J6EEF5_RHIMP</name>
<dbReference type="AlphaFoldDB" id="A0A9J6EEF5"/>
<evidence type="ECO:0000256" key="1">
    <source>
        <dbReference type="SAM" id="MobiDB-lite"/>
    </source>
</evidence>
<feature type="compositionally biased region" description="Polar residues" evidence="1">
    <location>
        <begin position="118"/>
        <end position="130"/>
    </location>
</feature>
<gene>
    <name evidence="2" type="ORF">HPB51_024592</name>
</gene>
<protein>
    <submittedName>
        <fullName evidence="2">Uncharacterized protein</fullName>
    </submittedName>
</protein>
<sequence>MARLSKQRSSIIANFSEFLSAAEALSLRTLPSSGQNTIEDGSQKPSRKLLPKQNSSPSEVVAASALQTKPQPHQLLEQQAVSALGSPLNLKANKASSDAADTTMPATLIPASSIDATTSVDQSRDVQTGSPCEEFSPRNTIIASPLPTSPAAEEIVLAEPSTPAPNAATPMRRAPVLPGTLPRSLNQLHNRASPEPIDNKQGNTFIYRSLRKKANFLTREAIAGFTATRRVRVNQGRNLVAVVTYPARASALSCLWEPSARPE</sequence>
<keyword evidence="3" id="KW-1185">Reference proteome</keyword>
<reference evidence="2" key="1">
    <citation type="journal article" date="2020" name="Cell">
        <title>Large-Scale Comparative Analyses of Tick Genomes Elucidate Their Genetic Diversity and Vector Capacities.</title>
        <authorList>
            <consortium name="Tick Genome and Microbiome Consortium (TIGMIC)"/>
            <person name="Jia N."/>
            <person name="Wang J."/>
            <person name="Shi W."/>
            <person name="Du L."/>
            <person name="Sun Y."/>
            <person name="Zhan W."/>
            <person name="Jiang J.F."/>
            <person name="Wang Q."/>
            <person name="Zhang B."/>
            <person name="Ji P."/>
            <person name="Bell-Sakyi L."/>
            <person name="Cui X.M."/>
            <person name="Yuan T.T."/>
            <person name="Jiang B.G."/>
            <person name="Yang W.F."/>
            <person name="Lam T.T."/>
            <person name="Chang Q.C."/>
            <person name="Ding S.J."/>
            <person name="Wang X.J."/>
            <person name="Zhu J.G."/>
            <person name="Ruan X.D."/>
            <person name="Zhao L."/>
            <person name="Wei J.T."/>
            <person name="Ye R.Z."/>
            <person name="Que T.C."/>
            <person name="Du C.H."/>
            <person name="Zhou Y.H."/>
            <person name="Cheng J.X."/>
            <person name="Dai P.F."/>
            <person name="Guo W.B."/>
            <person name="Han X.H."/>
            <person name="Huang E.J."/>
            <person name="Li L.F."/>
            <person name="Wei W."/>
            <person name="Gao Y.C."/>
            <person name="Liu J.Z."/>
            <person name="Shao H.Z."/>
            <person name="Wang X."/>
            <person name="Wang C.C."/>
            <person name="Yang T.C."/>
            <person name="Huo Q.B."/>
            <person name="Li W."/>
            <person name="Chen H.Y."/>
            <person name="Chen S.E."/>
            <person name="Zhou L.G."/>
            <person name="Ni X.B."/>
            <person name="Tian J.H."/>
            <person name="Sheng Y."/>
            <person name="Liu T."/>
            <person name="Pan Y.S."/>
            <person name="Xia L.Y."/>
            <person name="Li J."/>
            <person name="Zhao F."/>
            <person name="Cao W.C."/>
        </authorList>
    </citation>
    <scope>NUCLEOTIDE SEQUENCE</scope>
    <source>
        <strain evidence="2">Rmic-2018</strain>
    </source>
</reference>
<feature type="compositionally biased region" description="Polar residues" evidence="1">
    <location>
        <begin position="30"/>
        <end position="44"/>
    </location>
</feature>